<keyword evidence="5 7" id="KW-0472">Membrane</keyword>
<evidence type="ECO:0000256" key="7">
    <source>
        <dbReference type="SAM" id="Phobius"/>
    </source>
</evidence>
<dbReference type="InterPro" id="IPR010432">
    <property type="entry name" value="RDD"/>
</dbReference>
<feature type="transmembrane region" description="Helical" evidence="7">
    <location>
        <begin position="314"/>
        <end position="337"/>
    </location>
</feature>
<comment type="caution">
    <text evidence="9">The sequence shown here is derived from an EMBL/GenBank/DDBJ whole genome shotgun (WGS) entry which is preliminary data.</text>
</comment>
<proteinExistence type="predicted"/>
<keyword evidence="4 7" id="KW-1133">Transmembrane helix</keyword>
<keyword evidence="3 7" id="KW-0812">Transmembrane</keyword>
<feature type="compositionally biased region" description="Low complexity" evidence="6">
    <location>
        <begin position="53"/>
        <end position="67"/>
    </location>
</feature>
<keyword evidence="2" id="KW-1003">Cell membrane</keyword>
<dbReference type="PANTHER" id="PTHR36115:SF6">
    <property type="entry name" value="PROLINE-RICH ANTIGEN HOMOLOG"/>
    <property type="match status" value="1"/>
</dbReference>
<dbReference type="InterPro" id="IPR051791">
    <property type="entry name" value="Pra-immunoreactive"/>
</dbReference>
<keyword evidence="10" id="KW-1185">Reference proteome</keyword>
<organism evidence="9 10">
    <name type="scientific">Nocardia albiluteola</name>
    <dbReference type="NCBI Taxonomy" id="2842303"/>
    <lineage>
        <taxon>Bacteria</taxon>
        <taxon>Bacillati</taxon>
        <taxon>Actinomycetota</taxon>
        <taxon>Actinomycetes</taxon>
        <taxon>Mycobacteriales</taxon>
        <taxon>Nocardiaceae</taxon>
        <taxon>Nocardia</taxon>
    </lineage>
</organism>
<dbReference type="RefSeq" id="WP_215923982.1">
    <property type="nucleotide sequence ID" value="NZ_JAHKNI010000027.1"/>
</dbReference>
<feature type="domain" description="RDD" evidence="8">
    <location>
        <begin position="258"/>
        <end position="401"/>
    </location>
</feature>
<feature type="transmembrane region" description="Helical" evidence="7">
    <location>
        <begin position="265"/>
        <end position="284"/>
    </location>
</feature>
<evidence type="ECO:0000259" key="8">
    <source>
        <dbReference type="Pfam" id="PF06271"/>
    </source>
</evidence>
<dbReference type="Pfam" id="PF06271">
    <property type="entry name" value="RDD"/>
    <property type="match status" value="1"/>
</dbReference>
<accession>A0ABS6BCN9</accession>
<dbReference type="PANTHER" id="PTHR36115">
    <property type="entry name" value="PROLINE-RICH ANTIGEN HOMOLOG-RELATED"/>
    <property type="match status" value="1"/>
</dbReference>
<evidence type="ECO:0000313" key="9">
    <source>
        <dbReference type="EMBL" id="MBU3067898.1"/>
    </source>
</evidence>
<sequence>MSNPPEPGDSSASEPADMPHPELNPPEQLGFELSGTPGSITPPPGTPFEDDAPAAGLGTPPAATPGLGPVPPGYSGTGGQSPSGGPNFSQPPGYGTPGGHTPSGSPNFSQPPGYGAPGGPPPSGGPTFGQSPGYGTPGPATPSGEPPYGTPHDYGNGARYGPDHGGPSWPGMPTYGAPRAYETGPAGHDAPGWADPSDPGTYGYDAPIGYGAGYAGMTPGYDQAPGGHGRPAPGYGGYQPTAPGYGYPPPGYGPQPPYASWLQRVGAALVDGIIIGIPALMFYISGFSVGMRSLDCTTDANGYSVCTGGGLTGAGWALVLIGWLITVCGGLYLTYLVGTTGQTPGKKLLGITLIREADGQFMGFGMAFVRNLCHILDSFCYIGYLWPLWDKKRQTFADMIMKTIVVKV</sequence>
<evidence type="ECO:0000256" key="6">
    <source>
        <dbReference type="SAM" id="MobiDB-lite"/>
    </source>
</evidence>
<reference evidence="9 10" key="1">
    <citation type="submission" date="2021-06" db="EMBL/GenBank/DDBJ databases">
        <title>Actinomycetes sequencing.</title>
        <authorList>
            <person name="Shan Q."/>
        </authorList>
    </citation>
    <scope>NUCLEOTIDE SEQUENCE [LARGE SCALE GENOMIC DNA]</scope>
    <source>
        <strain evidence="9 10">NEAU-G5</strain>
    </source>
</reference>
<protein>
    <submittedName>
        <fullName evidence="9">RDD family protein</fullName>
    </submittedName>
</protein>
<evidence type="ECO:0000256" key="1">
    <source>
        <dbReference type="ARBA" id="ARBA00004651"/>
    </source>
</evidence>
<dbReference type="Proteomes" id="UP000733379">
    <property type="component" value="Unassembled WGS sequence"/>
</dbReference>
<evidence type="ECO:0000256" key="2">
    <source>
        <dbReference type="ARBA" id="ARBA00022475"/>
    </source>
</evidence>
<evidence type="ECO:0000256" key="4">
    <source>
        <dbReference type="ARBA" id="ARBA00022989"/>
    </source>
</evidence>
<evidence type="ECO:0000313" key="10">
    <source>
        <dbReference type="Proteomes" id="UP000733379"/>
    </source>
</evidence>
<evidence type="ECO:0000256" key="5">
    <source>
        <dbReference type="ARBA" id="ARBA00023136"/>
    </source>
</evidence>
<comment type="subcellular location">
    <subcellularLocation>
        <location evidence="1">Cell membrane</location>
        <topology evidence="1">Multi-pass membrane protein</topology>
    </subcellularLocation>
</comment>
<gene>
    <name evidence="9" type="ORF">KO481_41100</name>
</gene>
<dbReference type="EMBL" id="JAHKNI010000027">
    <property type="protein sequence ID" value="MBU3067898.1"/>
    <property type="molecule type" value="Genomic_DNA"/>
</dbReference>
<name>A0ABS6BCN9_9NOCA</name>
<feature type="region of interest" description="Disordered" evidence="6">
    <location>
        <begin position="1"/>
        <end position="199"/>
    </location>
</feature>
<evidence type="ECO:0000256" key="3">
    <source>
        <dbReference type="ARBA" id="ARBA00022692"/>
    </source>
</evidence>